<dbReference type="GO" id="GO:0016787">
    <property type="term" value="F:hydrolase activity"/>
    <property type="evidence" value="ECO:0007669"/>
    <property type="project" value="InterPro"/>
</dbReference>
<keyword evidence="2 3" id="KW-0456">Lyase</keyword>
<evidence type="ECO:0000256" key="2">
    <source>
        <dbReference type="ARBA" id="ARBA00023239"/>
    </source>
</evidence>
<sequence length="344" mass="38938">MTVYNSLGKVVDIHTHVYLPSLMDILRNRLVILPDEEQDESLTKGRPIGSEYWSTPRKLQFMDLHNIQTSVISTANPWLDFLKAEEQIEAATKLNKDLSDICLESDKRIYGFGILPLYSIKASIEEVNRIKGLFGLRGIIMGTHGAGKGLDDPNLIPLFAEIERLDLVIFLHPHYGIGNDKFGPHDFGHTLPLALGFTFETTIAVSRLILTGIFDKLPNLKFLLAHSGGTLPFLAGRLDSCVIHDPQMAGKLLEKPSFYLKKLYFDSVCYGESSLKCLLNFTSVDNVMWGTDNPFFPPLDVQNDVYEKPWLSVVENYDCMMYLDVADREKILWKNANRILNLEL</sequence>
<gene>
    <name evidence="5" type="ORF">HK099_000459</name>
</gene>
<evidence type="ECO:0000259" key="4">
    <source>
        <dbReference type="Pfam" id="PF04909"/>
    </source>
</evidence>
<evidence type="ECO:0000313" key="5">
    <source>
        <dbReference type="EMBL" id="KAJ3223975.1"/>
    </source>
</evidence>
<dbReference type="PANTHER" id="PTHR21240">
    <property type="entry name" value="2-AMINO-3-CARBOXYLMUCONATE-6-SEMIALDEHYDE DECARBOXYLASE"/>
    <property type="match status" value="1"/>
</dbReference>
<dbReference type="Pfam" id="PF04909">
    <property type="entry name" value="Amidohydro_2"/>
    <property type="match status" value="1"/>
</dbReference>
<dbReference type="PANTHER" id="PTHR21240:SF28">
    <property type="entry name" value="ISO-OROTATE DECARBOXYLASE (EUROFUNG)"/>
    <property type="match status" value="1"/>
</dbReference>
<reference evidence="5" key="1">
    <citation type="submission" date="2020-05" db="EMBL/GenBank/DDBJ databases">
        <title>Phylogenomic resolution of chytrid fungi.</title>
        <authorList>
            <person name="Stajich J.E."/>
            <person name="Amses K."/>
            <person name="Simmons R."/>
            <person name="Seto K."/>
            <person name="Myers J."/>
            <person name="Bonds A."/>
            <person name="Quandt C.A."/>
            <person name="Barry K."/>
            <person name="Liu P."/>
            <person name="Grigoriev I."/>
            <person name="Longcore J.E."/>
            <person name="James T.Y."/>
        </authorList>
    </citation>
    <scope>NUCLEOTIDE SEQUENCE</scope>
    <source>
        <strain evidence="5">JEL0476</strain>
    </source>
</reference>
<organism evidence="5 6">
    <name type="scientific">Clydaea vesicula</name>
    <dbReference type="NCBI Taxonomy" id="447962"/>
    <lineage>
        <taxon>Eukaryota</taxon>
        <taxon>Fungi</taxon>
        <taxon>Fungi incertae sedis</taxon>
        <taxon>Chytridiomycota</taxon>
        <taxon>Chytridiomycota incertae sedis</taxon>
        <taxon>Chytridiomycetes</taxon>
        <taxon>Lobulomycetales</taxon>
        <taxon>Lobulomycetaceae</taxon>
        <taxon>Clydaea</taxon>
    </lineage>
</organism>
<protein>
    <recommendedName>
        <fullName evidence="4">Amidohydrolase-related domain-containing protein</fullName>
    </recommendedName>
</protein>
<dbReference type="GO" id="GO:0019748">
    <property type="term" value="P:secondary metabolic process"/>
    <property type="evidence" value="ECO:0007669"/>
    <property type="project" value="TreeGrafter"/>
</dbReference>
<evidence type="ECO:0000313" key="6">
    <source>
        <dbReference type="Proteomes" id="UP001211065"/>
    </source>
</evidence>
<keyword evidence="1 3" id="KW-0210">Decarboxylase</keyword>
<dbReference type="GO" id="GO:0005829">
    <property type="term" value="C:cytosol"/>
    <property type="evidence" value="ECO:0007669"/>
    <property type="project" value="TreeGrafter"/>
</dbReference>
<comment type="caution">
    <text evidence="5">The sequence shown here is derived from an EMBL/GenBank/DDBJ whole genome shotgun (WGS) entry which is preliminary data.</text>
</comment>
<dbReference type="SUPFAM" id="SSF51556">
    <property type="entry name" value="Metallo-dependent hydrolases"/>
    <property type="match status" value="1"/>
</dbReference>
<proteinExistence type="inferred from homology"/>
<dbReference type="EMBL" id="JADGJW010000110">
    <property type="protein sequence ID" value="KAJ3223975.1"/>
    <property type="molecule type" value="Genomic_DNA"/>
</dbReference>
<dbReference type="AlphaFoldDB" id="A0AAD5U814"/>
<evidence type="ECO:0000256" key="3">
    <source>
        <dbReference type="RuleBase" id="RU366045"/>
    </source>
</evidence>
<dbReference type="InterPro" id="IPR006680">
    <property type="entry name" value="Amidohydro-rel"/>
</dbReference>
<name>A0AAD5U814_9FUNG</name>
<keyword evidence="6" id="KW-1185">Reference proteome</keyword>
<dbReference type="GO" id="GO:0016831">
    <property type="term" value="F:carboxy-lyase activity"/>
    <property type="evidence" value="ECO:0007669"/>
    <property type="project" value="UniProtKB-KW"/>
</dbReference>
<dbReference type="Gene3D" id="3.20.20.140">
    <property type="entry name" value="Metal-dependent hydrolases"/>
    <property type="match status" value="1"/>
</dbReference>
<comment type="similarity">
    <text evidence="3">Belongs to the metallo-dependent hydrolases superfamily.</text>
</comment>
<dbReference type="InterPro" id="IPR032466">
    <property type="entry name" value="Metal_Hydrolase"/>
</dbReference>
<dbReference type="Proteomes" id="UP001211065">
    <property type="component" value="Unassembled WGS sequence"/>
</dbReference>
<feature type="domain" description="Amidohydrolase-related" evidence="4">
    <location>
        <begin position="11"/>
        <end position="342"/>
    </location>
</feature>
<evidence type="ECO:0000256" key="1">
    <source>
        <dbReference type="ARBA" id="ARBA00022793"/>
    </source>
</evidence>
<dbReference type="InterPro" id="IPR032465">
    <property type="entry name" value="ACMSD"/>
</dbReference>
<accession>A0AAD5U814</accession>